<comment type="caution">
    <text evidence="2">The sequence shown here is derived from an EMBL/GenBank/DDBJ whole genome shotgun (WGS) entry which is preliminary data.</text>
</comment>
<keyword evidence="1" id="KW-0812">Transmembrane</keyword>
<feature type="transmembrane region" description="Helical" evidence="1">
    <location>
        <begin position="52"/>
        <end position="72"/>
    </location>
</feature>
<dbReference type="RefSeq" id="WP_121248876.1">
    <property type="nucleotide sequence ID" value="NZ_RBIL01000001.1"/>
</dbReference>
<reference evidence="2 3" key="1">
    <citation type="submission" date="2018-10" db="EMBL/GenBank/DDBJ databases">
        <title>Genomic Encyclopedia of Archaeal and Bacterial Type Strains, Phase II (KMG-II): from individual species to whole genera.</title>
        <authorList>
            <person name="Goeker M."/>
        </authorList>
    </citation>
    <scope>NUCLEOTIDE SEQUENCE [LARGE SCALE GENOMIC DNA]</scope>
    <source>
        <strain evidence="2 3">DSM 14954</strain>
    </source>
</reference>
<gene>
    <name evidence="2" type="ORF">C8N24_1166</name>
</gene>
<keyword evidence="1" id="KW-1133">Transmembrane helix</keyword>
<accession>A0A660LEL3</accession>
<keyword evidence="3" id="KW-1185">Reference proteome</keyword>
<evidence type="ECO:0000313" key="3">
    <source>
        <dbReference type="Proteomes" id="UP000278962"/>
    </source>
</evidence>
<sequence length="140" mass="14401">MSRSRDALLAGLVGSIVSGAPSTVWTLLEGGDPAEGGRALGKVLLPREERTLVLLAAGAPVHGALSLGWAAVLERLLPEGREPLWGAVGGVAIAALDLAVLGRFVPPIAALPQGRQWADHVAFGLSVGLVLRKCRSCARS</sequence>
<dbReference type="Proteomes" id="UP000278962">
    <property type="component" value="Unassembled WGS sequence"/>
</dbReference>
<proteinExistence type="predicted"/>
<evidence type="ECO:0000313" key="2">
    <source>
        <dbReference type="EMBL" id="RKQ91344.1"/>
    </source>
</evidence>
<dbReference type="EMBL" id="RBIL01000001">
    <property type="protein sequence ID" value="RKQ91344.1"/>
    <property type="molecule type" value="Genomic_DNA"/>
</dbReference>
<name>A0A660LEL3_9ACTN</name>
<feature type="transmembrane region" description="Helical" evidence="1">
    <location>
        <begin position="84"/>
        <end position="105"/>
    </location>
</feature>
<protein>
    <submittedName>
        <fullName evidence="2">Uncharacterized protein</fullName>
    </submittedName>
</protein>
<keyword evidence="1" id="KW-0472">Membrane</keyword>
<organism evidence="2 3">
    <name type="scientific">Solirubrobacter pauli</name>
    <dbReference type="NCBI Taxonomy" id="166793"/>
    <lineage>
        <taxon>Bacteria</taxon>
        <taxon>Bacillati</taxon>
        <taxon>Actinomycetota</taxon>
        <taxon>Thermoleophilia</taxon>
        <taxon>Solirubrobacterales</taxon>
        <taxon>Solirubrobacteraceae</taxon>
        <taxon>Solirubrobacter</taxon>
    </lineage>
</organism>
<dbReference type="OrthoDB" id="3628713at2"/>
<dbReference type="AlphaFoldDB" id="A0A660LEL3"/>
<evidence type="ECO:0000256" key="1">
    <source>
        <dbReference type="SAM" id="Phobius"/>
    </source>
</evidence>